<name>A0A392M7N9_9FABA</name>
<accession>A0A392M7N9</accession>
<proteinExistence type="predicted"/>
<comment type="caution">
    <text evidence="1">The sequence shown here is derived from an EMBL/GenBank/DDBJ whole genome shotgun (WGS) entry which is preliminary data.</text>
</comment>
<evidence type="ECO:0000313" key="1">
    <source>
        <dbReference type="EMBL" id="MCH82204.1"/>
    </source>
</evidence>
<gene>
    <name evidence="1" type="ORF">A2U01_0003004</name>
</gene>
<evidence type="ECO:0000313" key="2">
    <source>
        <dbReference type="Proteomes" id="UP000265520"/>
    </source>
</evidence>
<sequence length="170" mass="18755">MIAVSSTVHLKMKHYTQDGQLATLHGDIAAARRCLEATAMNQNSIVTSKKDKGSQKQMPAVNTIKLENAVDLDSRFSKKELKEQKKENESLSKEILLPIPNGEFEIVTFGEDPSKGVKIGADLPDLVKRQLSTCLKENAKLFVCSTADMFGIDLKVACHQLTIDLRAIDL</sequence>
<dbReference type="EMBL" id="LXQA010003352">
    <property type="protein sequence ID" value="MCH82204.1"/>
    <property type="molecule type" value="Genomic_DNA"/>
</dbReference>
<keyword evidence="2" id="KW-1185">Reference proteome</keyword>
<protein>
    <submittedName>
        <fullName evidence="1">Uncharacterized protein</fullName>
    </submittedName>
</protein>
<reference evidence="1 2" key="1">
    <citation type="journal article" date="2018" name="Front. Plant Sci.">
        <title>Red Clover (Trifolium pratense) and Zigzag Clover (T. medium) - A Picture of Genomic Similarities and Differences.</title>
        <authorList>
            <person name="Dluhosova J."/>
            <person name="Istvanek J."/>
            <person name="Nedelnik J."/>
            <person name="Repkova J."/>
        </authorList>
    </citation>
    <scope>NUCLEOTIDE SEQUENCE [LARGE SCALE GENOMIC DNA]</scope>
    <source>
        <strain evidence="2">cv. 10/8</strain>
        <tissue evidence="1">Leaf</tissue>
    </source>
</reference>
<dbReference type="AlphaFoldDB" id="A0A392M7N9"/>
<organism evidence="1 2">
    <name type="scientific">Trifolium medium</name>
    <dbReference type="NCBI Taxonomy" id="97028"/>
    <lineage>
        <taxon>Eukaryota</taxon>
        <taxon>Viridiplantae</taxon>
        <taxon>Streptophyta</taxon>
        <taxon>Embryophyta</taxon>
        <taxon>Tracheophyta</taxon>
        <taxon>Spermatophyta</taxon>
        <taxon>Magnoliopsida</taxon>
        <taxon>eudicotyledons</taxon>
        <taxon>Gunneridae</taxon>
        <taxon>Pentapetalae</taxon>
        <taxon>rosids</taxon>
        <taxon>fabids</taxon>
        <taxon>Fabales</taxon>
        <taxon>Fabaceae</taxon>
        <taxon>Papilionoideae</taxon>
        <taxon>50 kb inversion clade</taxon>
        <taxon>NPAAA clade</taxon>
        <taxon>Hologalegina</taxon>
        <taxon>IRL clade</taxon>
        <taxon>Trifolieae</taxon>
        <taxon>Trifolium</taxon>
    </lineage>
</organism>
<dbReference type="Proteomes" id="UP000265520">
    <property type="component" value="Unassembled WGS sequence"/>
</dbReference>